<feature type="chain" id="PRO_5044012873" evidence="2">
    <location>
        <begin position="19"/>
        <end position="615"/>
    </location>
</feature>
<keyword evidence="2" id="KW-0732">Signal</keyword>
<evidence type="ECO:0000256" key="1">
    <source>
        <dbReference type="SAM" id="MobiDB-lite"/>
    </source>
</evidence>
<organism evidence="3 4">
    <name type="scientific">Orbilia ellipsospora</name>
    <dbReference type="NCBI Taxonomy" id="2528407"/>
    <lineage>
        <taxon>Eukaryota</taxon>
        <taxon>Fungi</taxon>
        <taxon>Dikarya</taxon>
        <taxon>Ascomycota</taxon>
        <taxon>Pezizomycotina</taxon>
        <taxon>Orbiliomycetes</taxon>
        <taxon>Orbiliales</taxon>
        <taxon>Orbiliaceae</taxon>
        <taxon>Orbilia</taxon>
    </lineage>
</organism>
<evidence type="ECO:0000313" key="4">
    <source>
        <dbReference type="Proteomes" id="UP001365542"/>
    </source>
</evidence>
<gene>
    <name evidence="3" type="ORF">TWF694_004722</name>
</gene>
<name>A0AAV9WW52_9PEZI</name>
<accession>A0AAV9WW52</accession>
<keyword evidence="4" id="KW-1185">Reference proteome</keyword>
<dbReference type="EMBL" id="JAVHJO010000015">
    <property type="protein sequence ID" value="KAK6527742.1"/>
    <property type="molecule type" value="Genomic_DNA"/>
</dbReference>
<dbReference type="Proteomes" id="UP001365542">
    <property type="component" value="Unassembled WGS sequence"/>
</dbReference>
<proteinExistence type="predicted"/>
<feature type="region of interest" description="Disordered" evidence="1">
    <location>
        <begin position="595"/>
        <end position="615"/>
    </location>
</feature>
<dbReference type="AlphaFoldDB" id="A0AAV9WW52"/>
<feature type="region of interest" description="Disordered" evidence="1">
    <location>
        <begin position="455"/>
        <end position="565"/>
    </location>
</feature>
<feature type="compositionally biased region" description="Acidic residues" evidence="1">
    <location>
        <begin position="518"/>
        <end position="529"/>
    </location>
</feature>
<evidence type="ECO:0000256" key="2">
    <source>
        <dbReference type="SAM" id="SignalP"/>
    </source>
</evidence>
<reference evidence="3 4" key="1">
    <citation type="submission" date="2019-10" db="EMBL/GenBank/DDBJ databases">
        <authorList>
            <person name="Palmer J.M."/>
        </authorList>
    </citation>
    <scope>NUCLEOTIDE SEQUENCE [LARGE SCALE GENOMIC DNA]</scope>
    <source>
        <strain evidence="3 4">TWF694</strain>
    </source>
</reference>
<feature type="signal peptide" evidence="2">
    <location>
        <begin position="1"/>
        <end position="18"/>
    </location>
</feature>
<sequence length="615" mass="68110">MHYLLILSLLSTAEISSGFRIQFKYAENDEILPLAPAAQWSPRNPECRFITGSDGHNVDFMEVQNMVPAFGDAPGGIAFYTNAENCANSDPTYIVSFYSIPNSIQRFIPIQAVEAGGNLQGEWTFGDNNDLPKITYWKNVIPSTFEDAFIDEFKIQPGTSLILFHEGWAVQEDGVDVEPLPASMSVLLENSDNTTPPPDNVPEISMSPALGIYITSQVQEPDGTRITLFSDGTSQIRIPGGLLVRIQADGTAEATQTGANGFYMEFDPELGVQIRDRAGRDIFLSPEELNQIDLLYESGALTSRERFTEAISSIQSGFQHLNVDSPHALDFLKYMDFDPTVLQSLDRAWNPLQPRPANLQISNTKEPEIISPDFGGNRPAPKVGGSPVLTRMKDAAVGAYNWLTRCPKRKDNFIMSSRIQCSSVSQGINIEPWDNSGFGGIDVESNTQRLARVHPASGLESSHLANRPDQRNGGSQTTLTFGHPESLSPNTDSSSSGSEDGGEPEVNFTFENRASPQEIEEEDGNEFDDRELYLETWQNPQAHFQGDSGAEREREDEDVEGGPGQLEVIDELDEFEDLNEKAGEQFFRDMAARFHRTEQEVRSQSQPDQDPADLH</sequence>
<comment type="caution">
    <text evidence="3">The sequence shown here is derived from an EMBL/GenBank/DDBJ whole genome shotgun (WGS) entry which is preliminary data.</text>
</comment>
<evidence type="ECO:0000313" key="3">
    <source>
        <dbReference type="EMBL" id="KAK6527742.1"/>
    </source>
</evidence>
<feature type="compositionally biased region" description="Low complexity" evidence="1">
    <location>
        <begin position="484"/>
        <end position="498"/>
    </location>
</feature>
<protein>
    <submittedName>
        <fullName evidence="3">Uncharacterized protein</fullName>
    </submittedName>
</protein>